<evidence type="ECO:0000256" key="3">
    <source>
        <dbReference type="ARBA" id="ARBA00023157"/>
    </source>
</evidence>
<proteinExistence type="predicted"/>
<dbReference type="eggNOG" id="COG2077">
    <property type="taxonomic scope" value="Bacteria"/>
</dbReference>
<dbReference type="InterPro" id="IPR013766">
    <property type="entry name" value="Thioredoxin_domain"/>
</dbReference>
<dbReference type="InterPro" id="IPR050455">
    <property type="entry name" value="Tpx_Peroxidase_subfamily"/>
</dbReference>
<dbReference type="PATRIC" id="fig|1122146.4.peg.1235"/>
<sequence>MIQMKVFFHGAENHTNGEVLVQGDKLPEFNVENKDGQLVTSQDLLSDLTLISVVPDLATSVCSLSTKKFNQEMDNYAGVKFYTISTNTVSQQKAWCAAEGVDKMELLSDLNHSFGMAMNLYISELNVDARSVWVVNKAGEIIYREVLSEQSHEPNYQAVLEFLQKQG</sequence>
<accession>A0A0R2KJX0</accession>
<keyword evidence="4" id="KW-0676">Redox-active center</keyword>
<dbReference type="InterPro" id="IPR002065">
    <property type="entry name" value="TPX"/>
</dbReference>
<keyword evidence="1 6" id="KW-0560">Oxidoreductase</keyword>
<dbReference type="PANTHER" id="PTHR43110">
    <property type="entry name" value="THIOL PEROXIDASE"/>
    <property type="match status" value="1"/>
</dbReference>
<dbReference type="Gene3D" id="3.40.30.10">
    <property type="entry name" value="Glutaredoxin"/>
    <property type="match status" value="1"/>
</dbReference>
<dbReference type="Pfam" id="PF00578">
    <property type="entry name" value="AhpC-TSA"/>
    <property type="match status" value="1"/>
</dbReference>
<name>A0A0R2KJX0_9LACO</name>
<dbReference type="SUPFAM" id="SSF52833">
    <property type="entry name" value="Thioredoxin-like"/>
    <property type="match status" value="1"/>
</dbReference>
<protein>
    <submittedName>
        <fullName evidence="6">Thiol peroxidase</fullName>
    </submittedName>
</protein>
<dbReference type="Proteomes" id="UP000051500">
    <property type="component" value="Unassembled WGS sequence"/>
</dbReference>
<dbReference type="AlphaFoldDB" id="A0A0R2KJX0"/>
<dbReference type="InterPro" id="IPR000866">
    <property type="entry name" value="AhpC/TSA"/>
</dbReference>
<feature type="domain" description="Thioredoxin" evidence="5">
    <location>
        <begin position="20"/>
        <end position="167"/>
    </location>
</feature>
<dbReference type="STRING" id="1122146.IV53_GL001198"/>
<keyword evidence="3" id="KW-1015">Disulfide bond</keyword>
<evidence type="ECO:0000259" key="5">
    <source>
        <dbReference type="PROSITE" id="PS51352"/>
    </source>
</evidence>
<comment type="caution">
    <text evidence="6">The sequence shown here is derived from an EMBL/GenBank/DDBJ whole genome shotgun (WGS) entry which is preliminary data.</text>
</comment>
<keyword evidence="2" id="KW-0049">Antioxidant</keyword>
<keyword evidence="1 6" id="KW-0575">Peroxidase</keyword>
<keyword evidence="7" id="KW-1185">Reference proteome</keyword>
<evidence type="ECO:0000313" key="6">
    <source>
        <dbReference type="EMBL" id="KRN89648.1"/>
    </source>
</evidence>
<organism evidence="6 7">
    <name type="scientific">Ligilactobacillus ceti DSM 22408</name>
    <dbReference type="NCBI Taxonomy" id="1122146"/>
    <lineage>
        <taxon>Bacteria</taxon>
        <taxon>Bacillati</taxon>
        <taxon>Bacillota</taxon>
        <taxon>Bacilli</taxon>
        <taxon>Lactobacillales</taxon>
        <taxon>Lactobacillaceae</taxon>
        <taxon>Ligilactobacillus</taxon>
    </lineage>
</organism>
<dbReference type="EMBL" id="JQBZ01000010">
    <property type="protein sequence ID" value="KRN89648.1"/>
    <property type="molecule type" value="Genomic_DNA"/>
</dbReference>
<dbReference type="PANTHER" id="PTHR43110:SF1">
    <property type="entry name" value="THIOL PEROXIDASE"/>
    <property type="match status" value="1"/>
</dbReference>
<dbReference type="InterPro" id="IPR036249">
    <property type="entry name" value="Thioredoxin-like_sf"/>
</dbReference>
<evidence type="ECO:0000256" key="2">
    <source>
        <dbReference type="ARBA" id="ARBA00022862"/>
    </source>
</evidence>
<evidence type="ECO:0000313" key="7">
    <source>
        <dbReference type="Proteomes" id="UP000051500"/>
    </source>
</evidence>
<evidence type="ECO:0000256" key="4">
    <source>
        <dbReference type="ARBA" id="ARBA00023284"/>
    </source>
</evidence>
<evidence type="ECO:0000256" key="1">
    <source>
        <dbReference type="ARBA" id="ARBA00022559"/>
    </source>
</evidence>
<dbReference type="GO" id="GO:0008379">
    <property type="term" value="F:thioredoxin peroxidase activity"/>
    <property type="evidence" value="ECO:0007669"/>
    <property type="project" value="InterPro"/>
</dbReference>
<dbReference type="CDD" id="cd03014">
    <property type="entry name" value="PRX_Atyp2cys"/>
    <property type="match status" value="1"/>
</dbReference>
<dbReference type="PROSITE" id="PS51352">
    <property type="entry name" value="THIOREDOXIN_2"/>
    <property type="match status" value="1"/>
</dbReference>
<reference evidence="6 7" key="1">
    <citation type="journal article" date="2015" name="Genome Announc.">
        <title>Expanding the biotechnology potential of lactobacilli through comparative genomics of 213 strains and associated genera.</title>
        <authorList>
            <person name="Sun Z."/>
            <person name="Harris H.M."/>
            <person name="McCann A."/>
            <person name="Guo C."/>
            <person name="Argimon S."/>
            <person name="Zhang W."/>
            <person name="Yang X."/>
            <person name="Jeffery I.B."/>
            <person name="Cooney J.C."/>
            <person name="Kagawa T.F."/>
            <person name="Liu W."/>
            <person name="Song Y."/>
            <person name="Salvetti E."/>
            <person name="Wrobel A."/>
            <person name="Rasinkangas P."/>
            <person name="Parkhill J."/>
            <person name="Rea M.C."/>
            <person name="O'Sullivan O."/>
            <person name="Ritari J."/>
            <person name="Douillard F.P."/>
            <person name="Paul Ross R."/>
            <person name="Yang R."/>
            <person name="Briner A.E."/>
            <person name="Felis G.E."/>
            <person name="de Vos W.M."/>
            <person name="Barrangou R."/>
            <person name="Klaenhammer T.R."/>
            <person name="Caufield P.W."/>
            <person name="Cui Y."/>
            <person name="Zhang H."/>
            <person name="O'Toole P.W."/>
        </authorList>
    </citation>
    <scope>NUCLEOTIDE SEQUENCE [LARGE SCALE GENOMIC DNA]</scope>
    <source>
        <strain evidence="6 7">DSM 22408</strain>
    </source>
</reference>
<gene>
    <name evidence="6" type="ORF">IV53_GL001198</name>
</gene>